<dbReference type="PhylomeDB" id="R7QLJ4"/>
<evidence type="ECO:0000313" key="2">
    <source>
        <dbReference type="Proteomes" id="UP000012073"/>
    </source>
</evidence>
<reference evidence="2" key="1">
    <citation type="journal article" date="2013" name="Proc. Natl. Acad. Sci. U.S.A.">
        <title>Genome structure and metabolic features in the red seaweed Chondrus crispus shed light on evolution of the Archaeplastida.</title>
        <authorList>
            <person name="Collen J."/>
            <person name="Porcel B."/>
            <person name="Carre W."/>
            <person name="Ball S.G."/>
            <person name="Chaparro C."/>
            <person name="Tonon T."/>
            <person name="Barbeyron T."/>
            <person name="Michel G."/>
            <person name="Noel B."/>
            <person name="Valentin K."/>
            <person name="Elias M."/>
            <person name="Artiguenave F."/>
            <person name="Arun A."/>
            <person name="Aury J.M."/>
            <person name="Barbosa-Neto J.F."/>
            <person name="Bothwell J.H."/>
            <person name="Bouget F.Y."/>
            <person name="Brillet L."/>
            <person name="Cabello-Hurtado F."/>
            <person name="Capella-Gutierrez S."/>
            <person name="Charrier B."/>
            <person name="Cladiere L."/>
            <person name="Cock J.M."/>
            <person name="Coelho S.M."/>
            <person name="Colleoni C."/>
            <person name="Czjzek M."/>
            <person name="Da Silva C."/>
            <person name="Delage L."/>
            <person name="Denoeud F."/>
            <person name="Deschamps P."/>
            <person name="Dittami S.M."/>
            <person name="Gabaldon T."/>
            <person name="Gachon C.M."/>
            <person name="Groisillier A."/>
            <person name="Herve C."/>
            <person name="Jabbari K."/>
            <person name="Katinka M."/>
            <person name="Kloareg B."/>
            <person name="Kowalczyk N."/>
            <person name="Labadie K."/>
            <person name="Leblanc C."/>
            <person name="Lopez P.J."/>
            <person name="McLachlan D.H."/>
            <person name="Meslet-Cladiere L."/>
            <person name="Moustafa A."/>
            <person name="Nehr Z."/>
            <person name="Nyvall Collen P."/>
            <person name="Panaud O."/>
            <person name="Partensky F."/>
            <person name="Poulain J."/>
            <person name="Rensing S.A."/>
            <person name="Rousvoal S."/>
            <person name="Samson G."/>
            <person name="Symeonidi A."/>
            <person name="Weissenbach J."/>
            <person name="Zambounis A."/>
            <person name="Wincker P."/>
            <person name="Boyen C."/>
        </authorList>
    </citation>
    <scope>NUCLEOTIDE SEQUENCE [LARGE SCALE GENOMIC DNA]</scope>
    <source>
        <strain evidence="2">cv. Stackhouse</strain>
    </source>
</reference>
<keyword evidence="2" id="KW-1185">Reference proteome</keyword>
<dbReference type="GeneID" id="17326579"/>
<proteinExistence type="predicted"/>
<dbReference type="Proteomes" id="UP000012073">
    <property type="component" value="Unassembled WGS sequence"/>
</dbReference>
<dbReference type="KEGG" id="ccp:CHC_T00001309001"/>
<organism evidence="1 2">
    <name type="scientific">Chondrus crispus</name>
    <name type="common">Carrageen Irish moss</name>
    <name type="synonym">Polymorpha crispa</name>
    <dbReference type="NCBI Taxonomy" id="2769"/>
    <lineage>
        <taxon>Eukaryota</taxon>
        <taxon>Rhodophyta</taxon>
        <taxon>Florideophyceae</taxon>
        <taxon>Rhodymeniophycidae</taxon>
        <taxon>Gigartinales</taxon>
        <taxon>Gigartinaceae</taxon>
        <taxon>Chondrus</taxon>
    </lineage>
</organism>
<dbReference type="Gramene" id="CDF38954">
    <property type="protein sequence ID" value="CDF38954"/>
    <property type="gene ID" value="CHC_T00001309001"/>
</dbReference>
<dbReference type="SUPFAM" id="SSF56112">
    <property type="entry name" value="Protein kinase-like (PK-like)"/>
    <property type="match status" value="1"/>
</dbReference>
<sequence length="80" mass="9154">MPTCLIHNDTTDGNLNRKGADEGPGVWFFDFDSSFAGHPLLDVDWGNRDILEVYAQEMDIADVDGLFWLITKVFFMLRRS</sequence>
<dbReference type="InterPro" id="IPR011009">
    <property type="entry name" value="Kinase-like_dom_sf"/>
</dbReference>
<evidence type="ECO:0000313" key="1">
    <source>
        <dbReference type="EMBL" id="CDF38954.1"/>
    </source>
</evidence>
<name>R7QLJ4_CHOCR</name>
<accession>R7QLJ4</accession>
<dbReference type="RefSeq" id="XP_005718859.1">
    <property type="nucleotide sequence ID" value="XM_005718802.1"/>
</dbReference>
<protein>
    <recommendedName>
        <fullName evidence="3">Aminoglycoside phosphotransferase domain-containing protein</fullName>
    </recommendedName>
</protein>
<dbReference type="EMBL" id="HG001980">
    <property type="protein sequence ID" value="CDF38954.1"/>
    <property type="molecule type" value="Genomic_DNA"/>
</dbReference>
<gene>
    <name evidence="1" type="ORF">CHC_T00001309001</name>
</gene>
<evidence type="ECO:0008006" key="3">
    <source>
        <dbReference type="Google" id="ProtNLM"/>
    </source>
</evidence>
<dbReference type="AlphaFoldDB" id="R7QLJ4"/>